<dbReference type="PANTHER" id="PTHR30432:SF1">
    <property type="entry name" value="DNA-BINDING TRANSCRIPTIONAL DUAL REGULATOR MODE"/>
    <property type="match status" value="1"/>
</dbReference>
<sequence>MKIGFAMLTVEKIEKYISKDRKLRAAKVFEIIDFYKLDLDFFLDFICKHSIKITEPKIAAREKNKLLNELESLKDDNSKITCKQAAQLSKKYGFKELGTALKQYNIKFRYSKEKRTDKAFFVRTKTWIENEDGELLFGKGQIEILKFVEEEGSILKAAKRMGISYKKAWLHLQSLQDSTKEVLIFTKQGRSKDSGTKLSPKALELMGKYVRLQKEVNEYANKKFKEFFIDC</sequence>
<dbReference type="InterPro" id="IPR036388">
    <property type="entry name" value="WH-like_DNA-bd_sf"/>
</dbReference>
<dbReference type="PANTHER" id="PTHR30432">
    <property type="entry name" value="TRANSCRIPTIONAL REGULATOR MODE"/>
    <property type="match status" value="1"/>
</dbReference>
<dbReference type="KEGG" id="cavi:CAV_1401"/>
<dbReference type="EMBL" id="CP022347">
    <property type="protein sequence ID" value="ASQ31021.1"/>
    <property type="molecule type" value="Genomic_DNA"/>
</dbReference>
<dbReference type="InterPro" id="IPR036390">
    <property type="entry name" value="WH_DNA-bd_sf"/>
</dbReference>
<organism evidence="1 2">
    <name type="scientific">Campylobacter avium LMG 24591</name>
    <dbReference type="NCBI Taxonomy" id="522484"/>
    <lineage>
        <taxon>Bacteria</taxon>
        <taxon>Pseudomonadati</taxon>
        <taxon>Campylobacterota</taxon>
        <taxon>Epsilonproteobacteria</taxon>
        <taxon>Campylobacterales</taxon>
        <taxon>Campylobacteraceae</taxon>
        <taxon>Campylobacter</taxon>
    </lineage>
</organism>
<dbReference type="SUPFAM" id="SSF46785">
    <property type="entry name" value="Winged helix' DNA-binding domain"/>
    <property type="match status" value="1"/>
</dbReference>
<reference evidence="1 2" key="1">
    <citation type="submission" date="2017-07" db="EMBL/GenBank/DDBJ databases">
        <title>Analysis of two Campylobacter avium genomes and identification of a novel hippuricase gene.</title>
        <authorList>
            <person name="Miller W.G."/>
            <person name="Chapman M.H."/>
            <person name="Yee E."/>
            <person name="Revez J."/>
            <person name="Bono J.L."/>
            <person name="Rossi M."/>
        </authorList>
    </citation>
    <scope>NUCLEOTIDE SEQUENCE [LARGE SCALE GENOMIC DNA]</scope>
    <source>
        <strain evidence="1 2">LMG 24591</strain>
    </source>
</reference>
<gene>
    <name evidence="1" type="ORF">CAV_1401</name>
</gene>
<dbReference type="InterPro" id="IPR051815">
    <property type="entry name" value="Molybdate_resp_trans_reg"/>
</dbReference>
<proteinExistence type="predicted"/>
<dbReference type="Proteomes" id="UP000201169">
    <property type="component" value="Chromosome"/>
</dbReference>
<dbReference type="RefSeq" id="WP_169711643.1">
    <property type="nucleotide sequence ID" value="NZ_CP022347.1"/>
</dbReference>
<evidence type="ECO:0000313" key="1">
    <source>
        <dbReference type="EMBL" id="ASQ31021.1"/>
    </source>
</evidence>
<protein>
    <submittedName>
        <fullName evidence="1">Transcriptional regulator, ModE family</fullName>
    </submittedName>
</protein>
<accession>A0A222MYY8</accession>
<name>A0A222MYY8_9BACT</name>
<keyword evidence="2" id="KW-1185">Reference proteome</keyword>
<dbReference type="Gene3D" id="1.10.10.10">
    <property type="entry name" value="Winged helix-like DNA-binding domain superfamily/Winged helix DNA-binding domain"/>
    <property type="match status" value="1"/>
</dbReference>
<evidence type="ECO:0000313" key="2">
    <source>
        <dbReference type="Proteomes" id="UP000201169"/>
    </source>
</evidence>
<dbReference type="AlphaFoldDB" id="A0A222MYY8"/>